<dbReference type="Gene3D" id="1.10.10.10">
    <property type="entry name" value="Winged helix-like DNA-binding domain superfamily/Winged helix DNA-binding domain"/>
    <property type="match status" value="1"/>
</dbReference>
<dbReference type="EMBL" id="LJGU01000136">
    <property type="protein sequence ID" value="OEU96622.1"/>
    <property type="molecule type" value="Genomic_DNA"/>
</dbReference>
<dbReference type="OrthoDB" id="3189808at2"/>
<dbReference type="SUPFAM" id="SSF53067">
    <property type="entry name" value="Actin-like ATPase domain"/>
    <property type="match status" value="1"/>
</dbReference>
<evidence type="ECO:0000313" key="4">
    <source>
        <dbReference type="Proteomes" id="UP000176101"/>
    </source>
</evidence>
<dbReference type="Gene3D" id="3.30.420.40">
    <property type="match status" value="2"/>
</dbReference>
<dbReference type="CDD" id="cd24076">
    <property type="entry name" value="ASKHA_ATPase_ROK_BsXylR-like"/>
    <property type="match status" value="1"/>
</dbReference>
<feature type="region of interest" description="Disordered" evidence="2">
    <location>
        <begin position="1"/>
        <end position="25"/>
    </location>
</feature>
<name>A0A1E7JY96_9ACTN</name>
<dbReference type="InterPro" id="IPR043129">
    <property type="entry name" value="ATPase_NBD"/>
</dbReference>
<comment type="caution">
    <text evidence="3">The sequence shown here is derived from an EMBL/GenBank/DDBJ whole genome shotgun (WGS) entry which is preliminary data.</text>
</comment>
<sequence length="418" mass="42806">MPATVPSSAQPGPAQPHTQPNSQQQIRRHNLTRVLNAVAVHEGTASRASVATHIGLTRAAVSTLVDELLRAELLVELGPGRPGGVGRPGSALALTARGPCGIGAEIGVDRLTVCAVDLSGRVRVRAEQCSDNRGSDPRAVLRRLSELLWEAAEQAEEAGLRAAGVAIAVPGLVDRGSGTVVRAPNLGWPAVAPATELTVPLPVTLDNEANYGALAELWLGHSQVPSDFVHVSAEIGIGGAVVLDGRLLRGVRGFAGELGHVPVRPSGRECPCGGRGCLEQYAGEGALLRGAGLPYPSDDDPIALLAERAAEGHRTTRRALREAGTALGIALSGAVNLLDPGAVSLGGALARLGSWLLPPLEAELAARCTAPEGPPQVLLSSAGDDGPVLGAAHSVVRVVRADPLAYAPATLSSLPARR</sequence>
<reference evidence="3 4" key="1">
    <citation type="journal article" date="2016" name="Front. Microbiol.">
        <title>Comparative Genomics Analysis of Streptomyces Species Reveals Their Adaptation to the Marine Environment and Their Diversity at the Genomic Level.</title>
        <authorList>
            <person name="Tian X."/>
            <person name="Zhang Z."/>
            <person name="Yang T."/>
            <person name="Chen M."/>
            <person name="Li J."/>
            <person name="Chen F."/>
            <person name="Yang J."/>
            <person name="Li W."/>
            <person name="Zhang B."/>
            <person name="Zhang Z."/>
            <person name="Wu J."/>
            <person name="Zhang C."/>
            <person name="Long L."/>
            <person name="Xiao J."/>
        </authorList>
    </citation>
    <scope>NUCLEOTIDE SEQUENCE [LARGE SCALE GENOMIC DNA]</scope>
    <source>
        <strain evidence="3 4">SCSIO 02100</strain>
    </source>
</reference>
<proteinExistence type="inferred from homology"/>
<comment type="similarity">
    <text evidence="1">Belongs to the ROK (NagC/XylR) family.</text>
</comment>
<dbReference type="RefSeq" id="WP_070197954.1">
    <property type="nucleotide sequence ID" value="NZ_LJGU01000136.1"/>
</dbReference>
<dbReference type="InterPro" id="IPR000600">
    <property type="entry name" value="ROK"/>
</dbReference>
<keyword evidence="4" id="KW-1185">Reference proteome</keyword>
<evidence type="ECO:0000256" key="2">
    <source>
        <dbReference type="SAM" id="MobiDB-lite"/>
    </source>
</evidence>
<dbReference type="InterPro" id="IPR036388">
    <property type="entry name" value="WH-like_DNA-bd_sf"/>
</dbReference>
<organism evidence="3 4">
    <name type="scientific">Streptomyces oceani</name>
    <dbReference type="NCBI Taxonomy" id="1075402"/>
    <lineage>
        <taxon>Bacteria</taxon>
        <taxon>Bacillati</taxon>
        <taxon>Actinomycetota</taxon>
        <taxon>Actinomycetes</taxon>
        <taxon>Kitasatosporales</taxon>
        <taxon>Streptomycetaceae</taxon>
        <taxon>Streptomyces</taxon>
    </lineage>
</organism>
<dbReference type="Proteomes" id="UP000176101">
    <property type="component" value="Unassembled WGS sequence"/>
</dbReference>
<dbReference type="PANTHER" id="PTHR18964:SF149">
    <property type="entry name" value="BIFUNCTIONAL UDP-N-ACETYLGLUCOSAMINE 2-EPIMERASE_N-ACETYLMANNOSAMINE KINASE"/>
    <property type="match status" value="1"/>
</dbReference>
<dbReference type="SUPFAM" id="SSF46785">
    <property type="entry name" value="Winged helix' DNA-binding domain"/>
    <property type="match status" value="1"/>
</dbReference>
<gene>
    <name evidence="3" type="ORF">AN216_19370</name>
</gene>
<evidence type="ECO:0000256" key="1">
    <source>
        <dbReference type="ARBA" id="ARBA00006479"/>
    </source>
</evidence>
<dbReference type="PATRIC" id="fig|1075402.3.peg.1317"/>
<dbReference type="InterPro" id="IPR036390">
    <property type="entry name" value="WH_DNA-bd_sf"/>
</dbReference>
<dbReference type="Pfam" id="PF00480">
    <property type="entry name" value="ROK"/>
    <property type="match status" value="1"/>
</dbReference>
<dbReference type="STRING" id="1075402.AN216_19370"/>
<dbReference type="AlphaFoldDB" id="A0A1E7JY96"/>
<accession>A0A1E7JY96</accession>
<evidence type="ECO:0000313" key="3">
    <source>
        <dbReference type="EMBL" id="OEU96622.1"/>
    </source>
</evidence>
<dbReference type="PANTHER" id="PTHR18964">
    <property type="entry name" value="ROK (REPRESSOR, ORF, KINASE) FAMILY"/>
    <property type="match status" value="1"/>
</dbReference>
<protein>
    <submittedName>
        <fullName evidence="3">ROK family protein</fullName>
    </submittedName>
</protein>